<organism evidence="1 2">
    <name type="scientific">Desulfobotulus pelophilus</name>
    <dbReference type="NCBI Taxonomy" id="2823377"/>
    <lineage>
        <taxon>Bacteria</taxon>
        <taxon>Pseudomonadati</taxon>
        <taxon>Thermodesulfobacteriota</taxon>
        <taxon>Desulfobacteria</taxon>
        <taxon>Desulfobacterales</taxon>
        <taxon>Desulfobacteraceae</taxon>
        <taxon>Desulfobotulus</taxon>
    </lineage>
</organism>
<comment type="caution">
    <text evidence="1">The sequence shown here is derived from an EMBL/GenBank/DDBJ whole genome shotgun (WGS) entry which is preliminary data.</text>
</comment>
<accession>A0ABT3N721</accession>
<proteinExistence type="predicted"/>
<reference evidence="1 2" key="1">
    <citation type="submission" date="2022-11" db="EMBL/GenBank/DDBJ databases">
        <title>Desulfobotulus tamanensis H1 sp. nov. - anaerobic, alkaliphilic, sulphate reducing bacterium isolated from terrestrial mud volcano.</title>
        <authorList>
            <person name="Frolova A."/>
            <person name="Merkel A.Y."/>
            <person name="Slobodkin A.I."/>
        </authorList>
    </citation>
    <scope>NUCLEOTIDE SEQUENCE [LARGE SCALE GENOMIC DNA]</scope>
    <source>
        <strain evidence="1 2">H1</strain>
    </source>
</reference>
<keyword evidence="2" id="KW-1185">Reference proteome</keyword>
<protein>
    <submittedName>
        <fullName evidence="1">DUF1573 domain-containing protein</fullName>
    </submittedName>
</protein>
<evidence type="ECO:0000313" key="2">
    <source>
        <dbReference type="Proteomes" id="UP001209681"/>
    </source>
</evidence>
<name>A0ABT3N721_9BACT</name>
<gene>
    <name evidence="1" type="ORF">OOT00_04550</name>
</gene>
<evidence type="ECO:0000313" key="1">
    <source>
        <dbReference type="EMBL" id="MCW7753253.1"/>
    </source>
</evidence>
<dbReference type="EMBL" id="JAPFPW010000003">
    <property type="protein sequence ID" value="MCW7753253.1"/>
    <property type="molecule type" value="Genomic_DNA"/>
</dbReference>
<dbReference type="Proteomes" id="UP001209681">
    <property type="component" value="Unassembled WGS sequence"/>
</dbReference>
<sequence length="69" mass="7853">MITRFQIRTTGFAIFLLFAPLFLYANPVLYVPQASHTFETLPEGSTIQHRFLLKNTGSSELRILRVDPG</sequence>